<accession>A0A045ILS2</accession>
<evidence type="ECO:0000313" key="7">
    <source>
        <dbReference type="Proteomes" id="UP000048948"/>
    </source>
</evidence>
<feature type="transmembrane region" description="Helical" evidence="1">
    <location>
        <begin position="118"/>
        <end position="144"/>
    </location>
</feature>
<dbReference type="Proteomes" id="UP000048948">
    <property type="component" value="Unassembled WGS sequence"/>
</dbReference>
<reference evidence="5 6" key="1">
    <citation type="submission" date="2015-03" db="EMBL/GenBank/DDBJ databases">
        <authorList>
            <consortium name="Pathogen Informatics"/>
        </authorList>
    </citation>
    <scope>NUCLEOTIDE SEQUENCE [LARGE SCALE GENOMIC DNA]</scope>
    <source>
        <strain evidence="3 7">Bir 172</strain>
        <strain evidence="4 5">G09801536</strain>
        <strain evidence="2 6">G09901357</strain>
    </source>
</reference>
<dbReference type="OMA" id="CIGATWE"/>
<evidence type="ECO:0000313" key="3">
    <source>
        <dbReference type="EMBL" id="CKR85438.1"/>
    </source>
</evidence>
<dbReference type="EMBL" id="CNGE01000095">
    <property type="protein sequence ID" value="CKR85438.1"/>
    <property type="molecule type" value="Genomic_DNA"/>
</dbReference>
<dbReference type="EMBL" id="CFOE01000231">
    <property type="protein sequence ID" value="CFE39600.1"/>
    <property type="molecule type" value="Genomic_DNA"/>
</dbReference>
<dbReference type="Proteomes" id="UP000045842">
    <property type="component" value="Unassembled WGS sequence"/>
</dbReference>
<gene>
    <name evidence="4" type="ORF">ERS007679_00032</name>
    <name evidence="2" type="ORF">ERS007681_01984</name>
    <name evidence="3" type="ORF">ERS027646_00811</name>
</gene>
<evidence type="ECO:0000313" key="2">
    <source>
        <dbReference type="EMBL" id="CFE39600.1"/>
    </source>
</evidence>
<protein>
    <submittedName>
        <fullName evidence="2">Conserved protein of uncharacterized function, leucine rich protein</fullName>
    </submittedName>
</protein>
<keyword evidence="1" id="KW-1133">Transmembrane helix</keyword>
<evidence type="ECO:0000313" key="4">
    <source>
        <dbReference type="EMBL" id="COU62592.1"/>
    </source>
</evidence>
<feature type="transmembrane region" description="Helical" evidence="1">
    <location>
        <begin position="48"/>
        <end position="69"/>
    </location>
</feature>
<evidence type="ECO:0000256" key="1">
    <source>
        <dbReference type="SAM" id="Phobius"/>
    </source>
</evidence>
<sequence>MLSGIQQNTLMDNDPLAHGYYVADLLVALAVVVLMLRARRTRPELARMLLLGTLIGLVWELPVFGLSAWTNTPIIEWATPLPLPTVVFLLAHSVWDGALLTMGWLLARALTGEPAGALGLTVQVLWGQLTALAVELSAILAGTWSYVDDLWFNPVMFWFRGHPVTAAMQLTWLLAPLCFAALVRRLALTAR</sequence>
<proteinExistence type="predicted"/>
<dbReference type="RefSeq" id="WP_003420565.1">
    <property type="nucleotide sequence ID" value="NZ_AP018033.1"/>
</dbReference>
<evidence type="ECO:0000313" key="5">
    <source>
        <dbReference type="Proteomes" id="UP000045842"/>
    </source>
</evidence>
<keyword evidence="1" id="KW-0472">Membrane</keyword>
<dbReference type="EMBL" id="CSAD01000002">
    <property type="protein sequence ID" value="COU62592.1"/>
    <property type="molecule type" value="Genomic_DNA"/>
</dbReference>
<feature type="transmembrane region" description="Helical" evidence="1">
    <location>
        <begin position="164"/>
        <end position="183"/>
    </location>
</feature>
<organism evidence="2 6">
    <name type="scientific">Mycobacterium tuberculosis</name>
    <dbReference type="NCBI Taxonomy" id="1773"/>
    <lineage>
        <taxon>Bacteria</taxon>
        <taxon>Bacillati</taxon>
        <taxon>Actinomycetota</taxon>
        <taxon>Actinomycetes</taxon>
        <taxon>Mycobacteriales</taxon>
        <taxon>Mycobacteriaceae</taxon>
        <taxon>Mycobacterium</taxon>
        <taxon>Mycobacterium tuberculosis complex</taxon>
    </lineage>
</organism>
<dbReference type="Proteomes" id="UP000048289">
    <property type="component" value="Unassembled WGS sequence"/>
</dbReference>
<dbReference type="AlphaFoldDB" id="A0A045ILS2"/>
<name>A0A045ILS2_MYCTX</name>
<evidence type="ECO:0000313" key="6">
    <source>
        <dbReference type="Proteomes" id="UP000048289"/>
    </source>
</evidence>
<feature type="transmembrane region" description="Helical" evidence="1">
    <location>
        <begin position="20"/>
        <end position="36"/>
    </location>
</feature>
<keyword evidence="1" id="KW-0812">Transmembrane</keyword>
<feature type="transmembrane region" description="Helical" evidence="1">
    <location>
        <begin position="81"/>
        <end position="106"/>
    </location>
</feature>